<dbReference type="PANTHER" id="PTHR30346:SF28">
    <property type="entry name" value="HTH-TYPE TRANSCRIPTIONAL REGULATOR CYNR"/>
    <property type="match status" value="1"/>
</dbReference>
<dbReference type="PROSITE" id="PS50931">
    <property type="entry name" value="HTH_LYSR"/>
    <property type="match status" value="1"/>
</dbReference>
<organism evidence="7 8">
    <name type="scientific">Prescottella agglutinans</name>
    <dbReference type="NCBI Taxonomy" id="1644129"/>
    <lineage>
        <taxon>Bacteria</taxon>
        <taxon>Bacillati</taxon>
        <taxon>Actinomycetota</taxon>
        <taxon>Actinomycetes</taxon>
        <taxon>Mycobacteriales</taxon>
        <taxon>Nocardiaceae</taxon>
        <taxon>Prescottella</taxon>
    </lineage>
</organism>
<sequence>MDEFRTSAAEGVAPLLTAFDAVAAEGHVTRAADLLGIPQSSISRRIRTLERTLGVQLFQPAGRGIALTAQGRDLFERTHRLVGALDDAVGIVRDNADPEGGLVRFGFPLTLGPVSIPSVLAEFHAVAPRIRLHLVQAHGDALAGMVRDGRLDLAVMIPSPEDLPVTVLGRQTIHLHVAHTHRFANRARVDLAELADEAFIANPPSYHLRQLVDSWCAAVGFTPRVSFEITEFETIRALVGHGLGVALLPAAETPHAGVVAVPLEGARDRSIGLASGHHRPTPAVSRLRDHLVARAAVFAGGSPVGG</sequence>
<dbReference type="Pfam" id="PF00126">
    <property type="entry name" value="HTH_1"/>
    <property type="match status" value="1"/>
</dbReference>
<accession>A0A3S3ZUL9</accession>
<evidence type="ECO:0000313" key="7">
    <source>
        <dbReference type="EMBL" id="RVW08667.1"/>
    </source>
</evidence>
<dbReference type="SUPFAM" id="SSF53850">
    <property type="entry name" value="Periplasmic binding protein-like II"/>
    <property type="match status" value="1"/>
</dbReference>
<keyword evidence="3" id="KW-0238">DNA-binding</keyword>
<dbReference type="GO" id="GO:0032993">
    <property type="term" value="C:protein-DNA complex"/>
    <property type="evidence" value="ECO:0007669"/>
    <property type="project" value="TreeGrafter"/>
</dbReference>
<keyword evidence="8" id="KW-1185">Reference proteome</keyword>
<name>A0A3S3ZUL9_9NOCA</name>
<dbReference type="AlphaFoldDB" id="A0A3S3ZUL9"/>
<dbReference type="InterPro" id="IPR036388">
    <property type="entry name" value="WH-like_DNA-bd_sf"/>
</dbReference>
<dbReference type="Proteomes" id="UP000286208">
    <property type="component" value="Unassembled WGS sequence"/>
</dbReference>
<reference evidence="7 8" key="1">
    <citation type="submission" date="2018-11" db="EMBL/GenBank/DDBJ databases">
        <title>Rhodococcus spongicola sp. nov. and Rhodococcus xishaensis sp. nov. from marine sponges.</title>
        <authorList>
            <person name="Li L."/>
            <person name="Lin H.W."/>
        </authorList>
    </citation>
    <scope>NUCLEOTIDE SEQUENCE [LARGE SCALE GENOMIC DNA]</scope>
    <source>
        <strain evidence="7 8">CCTCC AB2014297</strain>
    </source>
</reference>
<dbReference type="GO" id="GO:0003677">
    <property type="term" value="F:DNA binding"/>
    <property type="evidence" value="ECO:0007669"/>
    <property type="project" value="UniProtKB-KW"/>
</dbReference>
<dbReference type="InterPro" id="IPR000847">
    <property type="entry name" value="LysR_HTH_N"/>
</dbReference>
<dbReference type="InterPro" id="IPR036390">
    <property type="entry name" value="WH_DNA-bd_sf"/>
</dbReference>
<evidence type="ECO:0000259" key="6">
    <source>
        <dbReference type="PROSITE" id="PS50931"/>
    </source>
</evidence>
<evidence type="ECO:0000256" key="1">
    <source>
        <dbReference type="ARBA" id="ARBA00009437"/>
    </source>
</evidence>
<proteinExistence type="inferred from homology"/>
<dbReference type="RefSeq" id="WP_127916717.1">
    <property type="nucleotide sequence ID" value="NZ_RKLP01000007.1"/>
</dbReference>
<keyword evidence="4" id="KW-0010">Activator</keyword>
<dbReference type="EMBL" id="RKLP01000007">
    <property type="protein sequence ID" value="RVW08667.1"/>
    <property type="molecule type" value="Genomic_DNA"/>
</dbReference>
<protein>
    <submittedName>
        <fullName evidence="7">LysR family transcriptional regulator</fullName>
    </submittedName>
</protein>
<comment type="similarity">
    <text evidence="1">Belongs to the LysR transcriptional regulatory family.</text>
</comment>
<keyword evidence="5" id="KW-0804">Transcription</keyword>
<feature type="domain" description="HTH lysR-type" evidence="6">
    <location>
        <begin position="15"/>
        <end position="68"/>
    </location>
</feature>
<dbReference type="Pfam" id="PF03466">
    <property type="entry name" value="LysR_substrate"/>
    <property type="match status" value="1"/>
</dbReference>
<gene>
    <name evidence="7" type="ORF">EGT67_14080</name>
</gene>
<evidence type="ECO:0000256" key="5">
    <source>
        <dbReference type="ARBA" id="ARBA00023163"/>
    </source>
</evidence>
<dbReference type="SUPFAM" id="SSF46785">
    <property type="entry name" value="Winged helix' DNA-binding domain"/>
    <property type="match status" value="1"/>
</dbReference>
<comment type="caution">
    <text evidence="7">The sequence shown here is derived from an EMBL/GenBank/DDBJ whole genome shotgun (WGS) entry which is preliminary data.</text>
</comment>
<dbReference type="PRINTS" id="PR00039">
    <property type="entry name" value="HTHLYSR"/>
</dbReference>
<dbReference type="PANTHER" id="PTHR30346">
    <property type="entry name" value="TRANSCRIPTIONAL DUAL REGULATOR HCAR-RELATED"/>
    <property type="match status" value="1"/>
</dbReference>
<evidence type="ECO:0000313" key="8">
    <source>
        <dbReference type="Proteomes" id="UP000286208"/>
    </source>
</evidence>
<dbReference type="Gene3D" id="1.10.10.10">
    <property type="entry name" value="Winged helix-like DNA-binding domain superfamily/Winged helix DNA-binding domain"/>
    <property type="match status" value="1"/>
</dbReference>
<evidence type="ECO:0000256" key="3">
    <source>
        <dbReference type="ARBA" id="ARBA00023125"/>
    </source>
</evidence>
<dbReference type="InterPro" id="IPR005119">
    <property type="entry name" value="LysR_subst-bd"/>
</dbReference>
<evidence type="ECO:0000256" key="4">
    <source>
        <dbReference type="ARBA" id="ARBA00023159"/>
    </source>
</evidence>
<dbReference type="GO" id="GO:0003700">
    <property type="term" value="F:DNA-binding transcription factor activity"/>
    <property type="evidence" value="ECO:0007669"/>
    <property type="project" value="InterPro"/>
</dbReference>
<dbReference type="OrthoDB" id="9803735at2"/>
<keyword evidence="2" id="KW-0805">Transcription regulation</keyword>
<evidence type="ECO:0000256" key="2">
    <source>
        <dbReference type="ARBA" id="ARBA00023015"/>
    </source>
</evidence>
<dbReference type="Gene3D" id="3.40.190.290">
    <property type="match status" value="1"/>
</dbReference>